<dbReference type="PROSITE" id="PS51677">
    <property type="entry name" value="NODB"/>
    <property type="match status" value="1"/>
</dbReference>
<evidence type="ECO:0000313" key="4">
    <source>
        <dbReference type="EMBL" id="RCS53060.1"/>
    </source>
</evidence>
<dbReference type="PANTHER" id="PTHR34216">
    <property type="match status" value="1"/>
</dbReference>
<dbReference type="InterPro" id="IPR011330">
    <property type="entry name" value="Glyco_hydro/deAcase_b/a-brl"/>
</dbReference>
<dbReference type="EMBL" id="QPEX01000011">
    <property type="protein sequence ID" value="RCS53060.1"/>
    <property type="molecule type" value="Genomic_DNA"/>
</dbReference>
<accession>A0A368KTR4</accession>
<dbReference type="InterPro" id="IPR002509">
    <property type="entry name" value="NODB_dom"/>
</dbReference>
<sequence length="289" mass="32825">MNALKTAMLDTYTMATWPWRARFRQVHSRVGLAPVMVLFYHRVADHDVTPWSITCDGFRRHLDYLQAKFEMVSLAEGQRRIAMRFNPHPCVAITFDDGYGDNCEFAINELNARQIPATYFVTLGNVLSGEPFSHDAQLGLKTPPNTVEELREMIAGGYIEIGGHTRTHADIGALHDPARIYDEVIEATRELERLIEQPIRYFAFPFGMPANLNDTAINLLRENGILAFCSAYGGYNLPGDDPYHIQRIHGDPEFSRLRNWLTVDPRKLAGVTRYQPRYTRLPDSSGGQP</sequence>
<dbReference type="CDD" id="cd10918">
    <property type="entry name" value="CE4_NodB_like_5s_6s"/>
    <property type="match status" value="1"/>
</dbReference>
<evidence type="ECO:0000256" key="1">
    <source>
        <dbReference type="ARBA" id="ARBA00004613"/>
    </source>
</evidence>
<organism evidence="4 5">
    <name type="scientific">Bremerella cremea</name>
    <dbReference type="NCBI Taxonomy" id="1031537"/>
    <lineage>
        <taxon>Bacteria</taxon>
        <taxon>Pseudomonadati</taxon>
        <taxon>Planctomycetota</taxon>
        <taxon>Planctomycetia</taxon>
        <taxon>Pirellulales</taxon>
        <taxon>Pirellulaceae</taxon>
        <taxon>Bremerella</taxon>
    </lineage>
</organism>
<dbReference type="PANTHER" id="PTHR34216:SF3">
    <property type="entry name" value="POLY-BETA-1,6-N-ACETYL-D-GLUCOSAMINE N-DEACETYLASE"/>
    <property type="match status" value="1"/>
</dbReference>
<evidence type="ECO:0000313" key="5">
    <source>
        <dbReference type="Proteomes" id="UP000253562"/>
    </source>
</evidence>
<dbReference type="OrthoDB" id="9778320at2"/>
<dbReference type="Pfam" id="PF01522">
    <property type="entry name" value="Polysacc_deac_1"/>
    <property type="match status" value="1"/>
</dbReference>
<dbReference type="InterPro" id="IPR051398">
    <property type="entry name" value="Polysacch_Deacetylase"/>
</dbReference>
<dbReference type="GO" id="GO:0016810">
    <property type="term" value="F:hydrolase activity, acting on carbon-nitrogen (but not peptide) bonds"/>
    <property type="evidence" value="ECO:0007669"/>
    <property type="project" value="InterPro"/>
</dbReference>
<evidence type="ECO:0000256" key="2">
    <source>
        <dbReference type="ARBA" id="ARBA00022729"/>
    </source>
</evidence>
<keyword evidence="2" id="KW-0732">Signal</keyword>
<name>A0A368KTR4_9BACT</name>
<comment type="caution">
    <text evidence="4">The sequence shown here is derived from an EMBL/GenBank/DDBJ whole genome shotgun (WGS) entry which is preliminary data.</text>
</comment>
<feature type="domain" description="NodB homology" evidence="3">
    <location>
        <begin position="89"/>
        <end position="289"/>
    </location>
</feature>
<dbReference type="AlphaFoldDB" id="A0A368KTR4"/>
<dbReference type="RefSeq" id="WP_114368484.1">
    <property type="nucleotide sequence ID" value="NZ_QPEX01000011.1"/>
</dbReference>
<dbReference type="Gene3D" id="3.20.20.370">
    <property type="entry name" value="Glycoside hydrolase/deacetylase"/>
    <property type="match status" value="1"/>
</dbReference>
<dbReference type="GO" id="GO:0005576">
    <property type="term" value="C:extracellular region"/>
    <property type="evidence" value="ECO:0007669"/>
    <property type="project" value="UniProtKB-SubCell"/>
</dbReference>
<reference evidence="4 5" key="1">
    <citation type="submission" date="2018-07" db="EMBL/GenBank/DDBJ databases">
        <title>Comparative genomes isolates from brazilian mangrove.</title>
        <authorList>
            <person name="De Araujo J.E."/>
            <person name="Taketani R.G."/>
            <person name="Silva M.C.P."/>
            <person name="Lourenco M.V."/>
            <person name="Oliveira V.M."/>
            <person name="Andreote F.D."/>
        </authorList>
    </citation>
    <scope>NUCLEOTIDE SEQUENCE [LARGE SCALE GENOMIC DNA]</scope>
    <source>
        <strain evidence="4 5">HEX PRIS-MGV</strain>
    </source>
</reference>
<comment type="subcellular location">
    <subcellularLocation>
        <location evidence="1">Secreted</location>
    </subcellularLocation>
</comment>
<protein>
    <submittedName>
        <fullName evidence="4">Polysaccharide deacetylase family protein</fullName>
    </submittedName>
</protein>
<evidence type="ECO:0000259" key="3">
    <source>
        <dbReference type="PROSITE" id="PS51677"/>
    </source>
</evidence>
<proteinExistence type="predicted"/>
<dbReference type="GO" id="GO:0005975">
    <property type="term" value="P:carbohydrate metabolic process"/>
    <property type="evidence" value="ECO:0007669"/>
    <property type="project" value="InterPro"/>
</dbReference>
<dbReference type="Proteomes" id="UP000253562">
    <property type="component" value="Unassembled WGS sequence"/>
</dbReference>
<gene>
    <name evidence="4" type="ORF">DTL42_09640</name>
</gene>
<dbReference type="SUPFAM" id="SSF88713">
    <property type="entry name" value="Glycoside hydrolase/deacetylase"/>
    <property type="match status" value="1"/>
</dbReference>